<comment type="caution">
    <text evidence="2">The sequence shown here is derived from an EMBL/GenBank/DDBJ whole genome shotgun (WGS) entry which is preliminary data.</text>
</comment>
<evidence type="ECO:0000313" key="3">
    <source>
        <dbReference type="Proteomes" id="UP000320176"/>
    </source>
</evidence>
<proteinExistence type="predicted"/>
<sequence precursor="true">MKKTLIALLTIYCFLIGYSSAAISQDLCTIVFEDNSIVIGGDPVQCDLYYILLGDDGGLRTGDMLQLTRRHDLPNKYFLAKARFKLDDAAQRITIHWRADEGEKMGAVEQGRFTSRVGPTGSRYYTITRHSGDQSQEGLQLRVRQVDFELLPNWARQACLPSILAKLTPEQQYEYHKHQAESIRMIGKIAEEYFK</sequence>
<evidence type="ECO:0000256" key="1">
    <source>
        <dbReference type="SAM" id="SignalP"/>
    </source>
</evidence>
<evidence type="ECO:0000313" key="2">
    <source>
        <dbReference type="EMBL" id="TWT89170.1"/>
    </source>
</evidence>
<name>A0A5C5ZPL7_9BACT</name>
<feature type="signal peptide" evidence="1">
    <location>
        <begin position="1"/>
        <end position="21"/>
    </location>
</feature>
<accession>A0A5C5ZPL7</accession>
<dbReference type="EMBL" id="SJPN01000027">
    <property type="protein sequence ID" value="TWT89170.1"/>
    <property type="molecule type" value="Genomic_DNA"/>
</dbReference>
<reference evidence="2 3" key="1">
    <citation type="submission" date="2019-02" db="EMBL/GenBank/DDBJ databases">
        <title>Deep-cultivation of Planctomycetes and their phenomic and genomic characterization uncovers novel biology.</title>
        <authorList>
            <person name="Wiegand S."/>
            <person name="Jogler M."/>
            <person name="Boedeker C."/>
            <person name="Pinto D."/>
            <person name="Vollmers J."/>
            <person name="Rivas-Marin E."/>
            <person name="Kohn T."/>
            <person name="Peeters S.H."/>
            <person name="Heuer A."/>
            <person name="Rast P."/>
            <person name="Oberbeckmann S."/>
            <person name="Bunk B."/>
            <person name="Jeske O."/>
            <person name="Meyerdierks A."/>
            <person name="Storesund J.E."/>
            <person name="Kallscheuer N."/>
            <person name="Luecker S."/>
            <person name="Lage O.M."/>
            <person name="Pohl T."/>
            <person name="Merkel B.J."/>
            <person name="Hornburger P."/>
            <person name="Mueller R.-W."/>
            <person name="Bruemmer F."/>
            <person name="Labrenz M."/>
            <person name="Spormann A.M."/>
            <person name="Op Den Camp H."/>
            <person name="Overmann J."/>
            <person name="Amann R."/>
            <person name="Jetten M.S.M."/>
            <person name="Mascher T."/>
            <person name="Medema M.H."/>
            <person name="Devos D.P."/>
            <person name="Kaster A.-K."/>
            <person name="Ovreas L."/>
            <person name="Rohde M."/>
            <person name="Galperin M.Y."/>
            <person name="Jogler C."/>
        </authorList>
    </citation>
    <scope>NUCLEOTIDE SEQUENCE [LARGE SCALE GENOMIC DNA]</scope>
    <source>
        <strain evidence="2 3">Pla52n</strain>
    </source>
</reference>
<keyword evidence="3" id="KW-1185">Reference proteome</keyword>
<protein>
    <submittedName>
        <fullName evidence="2">Uncharacterized protein</fullName>
    </submittedName>
</protein>
<organism evidence="2 3">
    <name type="scientific">Stieleria varia</name>
    <dbReference type="NCBI Taxonomy" id="2528005"/>
    <lineage>
        <taxon>Bacteria</taxon>
        <taxon>Pseudomonadati</taxon>
        <taxon>Planctomycetota</taxon>
        <taxon>Planctomycetia</taxon>
        <taxon>Pirellulales</taxon>
        <taxon>Pirellulaceae</taxon>
        <taxon>Stieleria</taxon>
    </lineage>
</organism>
<dbReference type="AlphaFoldDB" id="A0A5C5ZPL7"/>
<keyword evidence="1" id="KW-0732">Signal</keyword>
<dbReference type="Proteomes" id="UP000320176">
    <property type="component" value="Unassembled WGS sequence"/>
</dbReference>
<gene>
    <name evidence="2" type="ORF">Pla52n_69030</name>
</gene>
<feature type="chain" id="PRO_5022793104" evidence="1">
    <location>
        <begin position="22"/>
        <end position="195"/>
    </location>
</feature>
<dbReference type="RefSeq" id="WP_146523741.1">
    <property type="nucleotide sequence ID" value="NZ_CP151726.1"/>
</dbReference>